<keyword evidence="2" id="KW-0067">ATP-binding</keyword>
<reference evidence="2 3" key="1">
    <citation type="submission" date="2020-04" db="EMBL/GenBank/DDBJ databases">
        <authorList>
            <person name="Hitch T.C.A."/>
            <person name="Wylensek D."/>
            <person name="Clavel T."/>
        </authorList>
    </citation>
    <scope>NUCLEOTIDE SEQUENCE [LARGE SCALE GENOMIC DNA]</scope>
    <source>
        <strain evidence="2 3">WB01_NA02</strain>
    </source>
</reference>
<name>A0A7X9XQH0_CLOBE</name>
<feature type="domain" description="IstB-like ATP-binding" evidence="1">
    <location>
        <begin position="83"/>
        <end position="203"/>
    </location>
</feature>
<evidence type="ECO:0000259" key="1">
    <source>
        <dbReference type="Pfam" id="PF01695"/>
    </source>
</evidence>
<evidence type="ECO:0000313" key="3">
    <source>
        <dbReference type="Proteomes" id="UP000587880"/>
    </source>
</evidence>
<dbReference type="PANTHER" id="PTHR30050:SF10">
    <property type="entry name" value="PHAGE-LIKE ELEMENT PBSX PROTEIN XKDC"/>
    <property type="match status" value="1"/>
</dbReference>
<dbReference type="EMBL" id="JABAGD010000036">
    <property type="protein sequence ID" value="NMF06587.1"/>
    <property type="molecule type" value="Genomic_DNA"/>
</dbReference>
<dbReference type="Gene3D" id="3.40.50.300">
    <property type="entry name" value="P-loop containing nucleotide triphosphate hydrolases"/>
    <property type="match status" value="1"/>
</dbReference>
<sequence length="254" mass="29150">MAKTLKSNCQSESSNTIQMKNLQNLESTKCILCNDTGWIFNKEKNSYSQCNCSKTKIAIEQLAATGLGPIAIKKSFKDFEPWNLQVKKMKDTATNYLLSFNRIKEQRNNSLALLGDSGVGKTHLMVALINNFVSKQNVKVVYMSYIDAITELKQNVLNGEVYQRIIRKYKNAEILAVDDLFKNGYTESDLRIMSEIINHRYINNLPMMFSSEYLLKDLIDIDKAIGGRIKEMSQNYLYEITGVENNYRMKKSDE</sequence>
<comment type="caution">
    <text evidence="2">The sequence shown here is derived from an EMBL/GenBank/DDBJ whole genome shotgun (WGS) entry which is preliminary data.</text>
</comment>
<dbReference type="GO" id="GO:0006260">
    <property type="term" value="P:DNA replication"/>
    <property type="evidence" value="ECO:0007669"/>
    <property type="project" value="TreeGrafter"/>
</dbReference>
<protein>
    <submittedName>
        <fullName evidence="2">ATP-binding protein</fullName>
    </submittedName>
</protein>
<dbReference type="AlphaFoldDB" id="A0A7X9XQH0"/>
<accession>A0A7X9XQH0</accession>
<dbReference type="Proteomes" id="UP000587880">
    <property type="component" value="Unassembled WGS sequence"/>
</dbReference>
<dbReference type="SUPFAM" id="SSF52540">
    <property type="entry name" value="P-loop containing nucleoside triphosphate hydrolases"/>
    <property type="match status" value="1"/>
</dbReference>
<dbReference type="InterPro" id="IPR002611">
    <property type="entry name" value="IstB_ATP-bd"/>
</dbReference>
<organism evidence="2 3">
    <name type="scientific">Clostridium beijerinckii</name>
    <name type="common">Clostridium MP</name>
    <dbReference type="NCBI Taxonomy" id="1520"/>
    <lineage>
        <taxon>Bacteria</taxon>
        <taxon>Bacillati</taxon>
        <taxon>Bacillota</taxon>
        <taxon>Clostridia</taxon>
        <taxon>Eubacteriales</taxon>
        <taxon>Clostridiaceae</taxon>
        <taxon>Clostridium</taxon>
    </lineage>
</organism>
<proteinExistence type="predicted"/>
<dbReference type="PANTHER" id="PTHR30050">
    <property type="entry name" value="CHROMOSOMAL REPLICATION INITIATOR PROTEIN DNAA"/>
    <property type="match status" value="1"/>
</dbReference>
<dbReference type="InterPro" id="IPR027417">
    <property type="entry name" value="P-loop_NTPase"/>
</dbReference>
<keyword evidence="2" id="KW-0547">Nucleotide-binding</keyword>
<dbReference type="GO" id="GO:0005524">
    <property type="term" value="F:ATP binding"/>
    <property type="evidence" value="ECO:0007669"/>
    <property type="project" value="UniProtKB-KW"/>
</dbReference>
<gene>
    <name evidence="2" type="ORF">HF849_17875</name>
</gene>
<evidence type="ECO:0000313" key="2">
    <source>
        <dbReference type="EMBL" id="NMF06587.1"/>
    </source>
</evidence>
<dbReference type="Pfam" id="PF01695">
    <property type="entry name" value="IstB_IS21"/>
    <property type="match status" value="1"/>
</dbReference>